<dbReference type="GO" id="GO:0005886">
    <property type="term" value="C:plasma membrane"/>
    <property type="evidence" value="ECO:0007669"/>
    <property type="project" value="TreeGrafter"/>
</dbReference>
<dbReference type="EMBL" id="CAMAPE010000031">
    <property type="protein sequence ID" value="CAH9093889.1"/>
    <property type="molecule type" value="Genomic_DNA"/>
</dbReference>
<dbReference type="InterPro" id="IPR040387">
    <property type="entry name" value="RIN4/NOI4"/>
</dbReference>
<dbReference type="AlphaFoldDB" id="A0A9P0ZC84"/>
<dbReference type="OrthoDB" id="1109067at2759"/>
<evidence type="ECO:0000256" key="1">
    <source>
        <dbReference type="SAM" id="MobiDB-lite"/>
    </source>
</evidence>
<feature type="compositionally biased region" description="Polar residues" evidence="1">
    <location>
        <begin position="146"/>
        <end position="174"/>
    </location>
</feature>
<dbReference type="PANTHER" id="PTHR33159">
    <property type="entry name" value="RPM1-INTERACTING PROTEIN 4 (RIN4) FAMILY PROTEIN"/>
    <property type="match status" value="1"/>
</dbReference>
<feature type="compositionally biased region" description="Polar residues" evidence="1">
    <location>
        <begin position="223"/>
        <end position="239"/>
    </location>
</feature>
<feature type="compositionally biased region" description="Basic and acidic residues" evidence="1">
    <location>
        <begin position="76"/>
        <end position="89"/>
    </location>
</feature>
<evidence type="ECO:0000313" key="3">
    <source>
        <dbReference type="EMBL" id="CAH9093889.1"/>
    </source>
</evidence>
<gene>
    <name evidence="3" type="ORF">CEURO_LOCUS12485</name>
</gene>
<evidence type="ECO:0000313" key="4">
    <source>
        <dbReference type="Proteomes" id="UP001152484"/>
    </source>
</evidence>
<organism evidence="3 4">
    <name type="scientific">Cuscuta europaea</name>
    <name type="common">European dodder</name>
    <dbReference type="NCBI Taxonomy" id="41803"/>
    <lineage>
        <taxon>Eukaryota</taxon>
        <taxon>Viridiplantae</taxon>
        <taxon>Streptophyta</taxon>
        <taxon>Embryophyta</taxon>
        <taxon>Tracheophyta</taxon>
        <taxon>Spermatophyta</taxon>
        <taxon>Magnoliopsida</taxon>
        <taxon>eudicotyledons</taxon>
        <taxon>Gunneridae</taxon>
        <taxon>Pentapetalae</taxon>
        <taxon>asterids</taxon>
        <taxon>lamiids</taxon>
        <taxon>Solanales</taxon>
        <taxon>Convolvulaceae</taxon>
        <taxon>Cuscuteae</taxon>
        <taxon>Cuscuta</taxon>
        <taxon>Cuscuta subgen. Cuscuta</taxon>
    </lineage>
</organism>
<dbReference type="InterPro" id="IPR008700">
    <property type="entry name" value="TypeIII_avirulence_cleave"/>
</dbReference>
<reference evidence="3" key="1">
    <citation type="submission" date="2022-07" db="EMBL/GenBank/DDBJ databases">
        <authorList>
            <person name="Macas J."/>
            <person name="Novak P."/>
            <person name="Neumann P."/>
        </authorList>
    </citation>
    <scope>NUCLEOTIDE SEQUENCE</scope>
</reference>
<dbReference type="Pfam" id="PF05627">
    <property type="entry name" value="AvrRpt-cleavage"/>
    <property type="match status" value="2"/>
</dbReference>
<feature type="domain" description="RIN4 pathogenic type III effector avirulence factor Avr cleavage site" evidence="2">
    <location>
        <begin position="2"/>
        <end position="31"/>
    </location>
</feature>
<proteinExistence type="predicted"/>
<comment type="caution">
    <text evidence="3">The sequence shown here is derived from an EMBL/GenBank/DDBJ whole genome shotgun (WGS) entry which is preliminary data.</text>
</comment>
<protein>
    <recommendedName>
        <fullName evidence="2">RIN4 pathogenic type III effector avirulence factor Avr cleavage site domain-containing protein</fullName>
    </recommendedName>
</protein>
<evidence type="ECO:0000259" key="2">
    <source>
        <dbReference type="Pfam" id="PF05627"/>
    </source>
</evidence>
<dbReference type="PANTHER" id="PTHR33159:SF6">
    <property type="entry name" value="RPM1-INTERACTING PROTEIN 4"/>
    <property type="match status" value="1"/>
</dbReference>
<feature type="compositionally biased region" description="Polar residues" evidence="1">
    <location>
        <begin position="91"/>
        <end position="106"/>
    </location>
</feature>
<sequence>MAGSNVPTFGNWDSEEDVPYTIYFEKASKKRGGKITNPNDPQENPDMFPGKALPSDVAPNPATAKPIALQYEEPPTTEKHRLSKDEGDYLNHQSSSPARSGNTVGQRRSESHPARQSAGSFEKSPYHPQLHQEKPRERRNSHESSRGTTPGRSYNNSNSHQGTPGRSYGTTPGRSRQKLESPDRGAAALPKFGEWDEKNPQSADNYSYIFNKVRDERLAVVTSNISRTPTRPPSSNTVNQEDDHKYQKSCCTWWKKR</sequence>
<feature type="region of interest" description="Disordered" evidence="1">
    <location>
        <begin position="26"/>
        <end position="202"/>
    </location>
</feature>
<accession>A0A9P0ZC84</accession>
<name>A0A9P0ZC84_CUSEU</name>
<dbReference type="Proteomes" id="UP001152484">
    <property type="component" value="Unassembled WGS sequence"/>
</dbReference>
<feature type="domain" description="RIN4 pathogenic type III effector avirulence factor Avr cleavage site" evidence="2">
    <location>
        <begin position="185"/>
        <end position="217"/>
    </location>
</feature>
<keyword evidence="4" id="KW-1185">Reference proteome</keyword>
<feature type="compositionally biased region" description="Basic and acidic residues" evidence="1">
    <location>
        <begin position="130"/>
        <end position="145"/>
    </location>
</feature>
<feature type="region of interest" description="Disordered" evidence="1">
    <location>
        <begin position="223"/>
        <end position="243"/>
    </location>
</feature>